<evidence type="ECO:0000313" key="4">
    <source>
        <dbReference type="Proteomes" id="UP001597102"/>
    </source>
</evidence>
<sequence length="154" mass="16949">MSKAFTKEQEGSDVYDELPDRPVSSNNLVTERGLKLIDDELAALHDAHAEASAEEDKHRLARINRDLRYFTARRATAQLMPATDQTEEVRFGNTVTIERDDGRRQTFTIVGEDEADPSKGTLSYASPVAQALMGRSEGDLVAAGAGEAEIIEIR</sequence>
<protein>
    <submittedName>
        <fullName evidence="3">Transcription elongation factor GreA</fullName>
    </submittedName>
</protein>
<keyword evidence="4" id="KW-1185">Reference proteome</keyword>
<feature type="compositionally biased region" description="Basic and acidic residues" evidence="1">
    <location>
        <begin position="1"/>
        <end position="10"/>
    </location>
</feature>
<gene>
    <name evidence="3" type="primary">greA</name>
    <name evidence="3" type="ORF">ACFQ2F_05850</name>
</gene>
<accession>A0ABW3JA43</accession>
<comment type="caution">
    <text evidence="3">The sequence shown here is derived from an EMBL/GenBank/DDBJ whole genome shotgun (WGS) entry which is preliminary data.</text>
</comment>
<dbReference type="InterPro" id="IPR023459">
    <property type="entry name" value="Tscrpt_elong_fac_GreA/B_fam"/>
</dbReference>
<dbReference type="PANTHER" id="PTHR30437">
    <property type="entry name" value="TRANSCRIPTION ELONGATION FACTOR GREA"/>
    <property type="match status" value="1"/>
</dbReference>
<dbReference type="RefSeq" id="WP_379087091.1">
    <property type="nucleotide sequence ID" value="NZ_JBHTJO010000001.1"/>
</dbReference>
<evidence type="ECO:0000256" key="1">
    <source>
        <dbReference type="SAM" id="MobiDB-lite"/>
    </source>
</evidence>
<dbReference type="InterPro" id="IPR036953">
    <property type="entry name" value="GreA/GreB_C_sf"/>
</dbReference>
<feature type="domain" description="Transcription elongation factor GreA/GreB C-terminal" evidence="2">
    <location>
        <begin position="85"/>
        <end position="147"/>
    </location>
</feature>
<dbReference type="InterPro" id="IPR001437">
    <property type="entry name" value="Tscrpt_elong_fac_GreA/B_C"/>
</dbReference>
<name>A0ABW3JA43_9HYPH</name>
<dbReference type="SUPFAM" id="SSF54534">
    <property type="entry name" value="FKBP-like"/>
    <property type="match status" value="1"/>
</dbReference>
<dbReference type="EMBL" id="JBHTJO010000001">
    <property type="protein sequence ID" value="MFD0986616.1"/>
    <property type="molecule type" value="Genomic_DNA"/>
</dbReference>
<keyword evidence="3" id="KW-0648">Protein biosynthesis</keyword>
<dbReference type="Proteomes" id="UP001597102">
    <property type="component" value="Unassembled WGS sequence"/>
</dbReference>
<organism evidence="3 4">
    <name type="scientific">Methyloligella solikamskensis</name>
    <dbReference type="NCBI Taxonomy" id="1177756"/>
    <lineage>
        <taxon>Bacteria</taxon>
        <taxon>Pseudomonadati</taxon>
        <taxon>Pseudomonadota</taxon>
        <taxon>Alphaproteobacteria</taxon>
        <taxon>Hyphomicrobiales</taxon>
        <taxon>Hyphomicrobiaceae</taxon>
        <taxon>Methyloligella</taxon>
    </lineage>
</organism>
<reference evidence="4" key="1">
    <citation type="journal article" date="2019" name="Int. J. Syst. Evol. Microbiol.">
        <title>The Global Catalogue of Microorganisms (GCM) 10K type strain sequencing project: providing services to taxonomists for standard genome sequencing and annotation.</title>
        <authorList>
            <consortium name="The Broad Institute Genomics Platform"/>
            <consortium name="The Broad Institute Genome Sequencing Center for Infectious Disease"/>
            <person name="Wu L."/>
            <person name="Ma J."/>
        </authorList>
    </citation>
    <scope>NUCLEOTIDE SEQUENCE [LARGE SCALE GENOMIC DNA]</scope>
    <source>
        <strain evidence="4">CCUG 61697</strain>
    </source>
</reference>
<dbReference type="NCBIfam" id="NF004973">
    <property type="entry name" value="PRK06342.1"/>
    <property type="match status" value="1"/>
</dbReference>
<feature type="region of interest" description="Disordered" evidence="1">
    <location>
        <begin position="1"/>
        <end position="26"/>
    </location>
</feature>
<dbReference type="GO" id="GO:0003746">
    <property type="term" value="F:translation elongation factor activity"/>
    <property type="evidence" value="ECO:0007669"/>
    <property type="project" value="UniProtKB-KW"/>
</dbReference>
<evidence type="ECO:0000313" key="3">
    <source>
        <dbReference type="EMBL" id="MFD0986616.1"/>
    </source>
</evidence>
<proteinExistence type="predicted"/>
<dbReference type="PANTHER" id="PTHR30437:SF6">
    <property type="entry name" value="TRANSCRIPTION ELONGATION FACTOR GREB"/>
    <property type="match status" value="1"/>
</dbReference>
<dbReference type="Pfam" id="PF01272">
    <property type="entry name" value="GreA_GreB"/>
    <property type="match status" value="1"/>
</dbReference>
<keyword evidence="3" id="KW-0251">Elongation factor</keyword>
<dbReference type="Gene3D" id="3.10.50.30">
    <property type="entry name" value="Transcription elongation factor, GreA/GreB, C-terminal domain"/>
    <property type="match status" value="1"/>
</dbReference>
<evidence type="ECO:0000259" key="2">
    <source>
        <dbReference type="Pfam" id="PF01272"/>
    </source>
</evidence>